<evidence type="ECO:0000313" key="2">
    <source>
        <dbReference type="EMBL" id="EAQ92955.1"/>
    </source>
</evidence>
<accession>Q2HF14</accession>
<dbReference type="EMBL" id="CH408029">
    <property type="protein sequence ID" value="EAQ92955.1"/>
    <property type="molecule type" value="Genomic_DNA"/>
</dbReference>
<dbReference type="VEuPathDB" id="FungiDB:CHGG_01190"/>
<feature type="region of interest" description="Disordered" evidence="1">
    <location>
        <begin position="1"/>
        <end position="50"/>
    </location>
</feature>
<dbReference type="GeneID" id="4386339"/>
<dbReference type="InParanoid" id="Q2HF14"/>
<reference evidence="3" key="1">
    <citation type="journal article" date="2015" name="Genome Announc.">
        <title>Draft genome sequence of the cellulolytic fungus Chaetomium globosum.</title>
        <authorList>
            <person name="Cuomo C.A."/>
            <person name="Untereiner W.A."/>
            <person name="Ma L.-J."/>
            <person name="Grabherr M."/>
            <person name="Birren B.W."/>
        </authorList>
    </citation>
    <scope>NUCLEOTIDE SEQUENCE [LARGE SCALE GENOMIC DNA]</scope>
    <source>
        <strain evidence="3">ATCC 6205 / CBS 148.51 / DSM 1962 / NBRC 6347 / NRRL 1970</strain>
    </source>
</reference>
<dbReference type="AlphaFoldDB" id="Q2HF14"/>
<keyword evidence="3" id="KW-1185">Reference proteome</keyword>
<evidence type="ECO:0000313" key="3">
    <source>
        <dbReference type="Proteomes" id="UP000001056"/>
    </source>
</evidence>
<dbReference type="RefSeq" id="XP_001220411.1">
    <property type="nucleotide sequence ID" value="XM_001220410.1"/>
</dbReference>
<dbReference type="OrthoDB" id="5419802at2759"/>
<feature type="compositionally biased region" description="Low complexity" evidence="1">
    <location>
        <begin position="32"/>
        <end position="50"/>
    </location>
</feature>
<gene>
    <name evidence="2" type="ORF">CHGG_01190</name>
</gene>
<evidence type="ECO:0000256" key="1">
    <source>
        <dbReference type="SAM" id="MobiDB-lite"/>
    </source>
</evidence>
<feature type="compositionally biased region" description="Low complexity" evidence="1">
    <location>
        <begin position="248"/>
        <end position="261"/>
    </location>
</feature>
<dbReference type="HOGENOM" id="CLU_980059_0_0_1"/>
<organism evidence="2 3">
    <name type="scientific">Chaetomium globosum (strain ATCC 6205 / CBS 148.51 / DSM 1962 / NBRC 6347 / NRRL 1970)</name>
    <name type="common">Soil fungus</name>
    <dbReference type="NCBI Taxonomy" id="306901"/>
    <lineage>
        <taxon>Eukaryota</taxon>
        <taxon>Fungi</taxon>
        <taxon>Dikarya</taxon>
        <taxon>Ascomycota</taxon>
        <taxon>Pezizomycotina</taxon>
        <taxon>Sordariomycetes</taxon>
        <taxon>Sordariomycetidae</taxon>
        <taxon>Sordariales</taxon>
        <taxon>Chaetomiaceae</taxon>
        <taxon>Chaetomium</taxon>
    </lineage>
</organism>
<sequence>MNNRTQRNAPTAKAGGGAAAAANSSQPVQKQTNTTTTTSTTTAAKAKPPSEATLLKWRQADARLFASTLRGTPYALIGGFALQLLGSKRLCSDYHVFVPTGHTARVHEQMATSSCGFFKKMGSMTRSIKLDRNGVQCAVHIHEPPELRQAFPDTDDGFVIVFSSARVLKPTLLLNIAMYEWMEEHAAGNNNWRKKQANADIIFLADYIARKEREDMTHATPAFLNAFFAANAAQEPVFFSIGLKKPVAKAGGDATGAKTDGSVATRGQADQKRSA</sequence>
<dbReference type="Proteomes" id="UP000001056">
    <property type="component" value="Unassembled WGS sequence"/>
</dbReference>
<protein>
    <submittedName>
        <fullName evidence="2">Uncharacterized protein</fullName>
    </submittedName>
</protein>
<proteinExistence type="predicted"/>
<name>Q2HF14_CHAGB</name>
<feature type="region of interest" description="Disordered" evidence="1">
    <location>
        <begin position="248"/>
        <end position="275"/>
    </location>
</feature>